<accession>M5PS98</accession>
<dbReference type="Proteomes" id="UP000011922">
    <property type="component" value="Unassembled WGS sequence"/>
</dbReference>
<organism evidence="1 2">
    <name type="scientific">Desulfocurvibacter africanus PCS</name>
    <dbReference type="NCBI Taxonomy" id="1262666"/>
    <lineage>
        <taxon>Bacteria</taxon>
        <taxon>Pseudomonadati</taxon>
        <taxon>Thermodesulfobacteriota</taxon>
        <taxon>Desulfovibrionia</taxon>
        <taxon>Desulfovibrionales</taxon>
        <taxon>Desulfovibrionaceae</taxon>
        <taxon>Desulfocurvibacter</taxon>
    </lineage>
</organism>
<evidence type="ECO:0000313" key="2">
    <source>
        <dbReference type="Proteomes" id="UP000011922"/>
    </source>
</evidence>
<dbReference type="EMBL" id="AOSV01000025">
    <property type="protein sequence ID" value="EMG36935.1"/>
    <property type="molecule type" value="Genomic_DNA"/>
</dbReference>
<dbReference type="AlphaFoldDB" id="M5PS98"/>
<reference evidence="1 2" key="1">
    <citation type="journal article" date="2013" name="Genome Announc.">
        <title>Draft Genome Sequence for Desulfovibrio africanus Strain PCS.</title>
        <authorList>
            <person name="Brown S.D."/>
            <person name="Utturkar S.M."/>
            <person name="Arkin A.P."/>
            <person name="Deutschbauer A.M."/>
            <person name="Elias D.A."/>
            <person name="Hazen T.C."/>
            <person name="Chakraborty R."/>
        </authorList>
    </citation>
    <scope>NUCLEOTIDE SEQUENCE [LARGE SCALE GENOMIC DNA]</scope>
    <source>
        <strain evidence="1 2">PCS</strain>
    </source>
</reference>
<sequence>MAFFSASVSLSRYRIMDDVNDQLLREAPERLVKHAFQDIDHTADERSFGWVCADDYLDSKWKASPPEKGHFLIFSLRLDTRRVQPAVFKKHVAIAERSYLESIEDPDKRYMPKDRKREIRDQVMLKLRARALPVPAVFEAAWDLRTHTVYLASTNSKVRSLFEDLFTLTFELALEPLTPFFLASRMLGEEALPRLESLEPTDFPG</sequence>
<dbReference type="OrthoDB" id="9793997at2"/>
<dbReference type="Pfam" id="PF04381">
    <property type="entry name" value="RdgC"/>
    <property type="match status" value="1"/>
</dbReference>
<keyword evidence="1" id="KW-0269">Exonuclease</keyword>
<dbReference type="PATRIC" id="fig|1262666.3.peg.2395"/>
<proteinExistence type="predicted"/>
<dbReference type="GO" id="GO:0006310">
    <property type="term" value="P:DNA recombination"/>
    <property type="evidence" value="ECO:0007669"/>
    <property type="project" value="InterPro"/>
</dbReference>
<gene>
    <name evidence="1" type="ORF">PCS_02355</name>
</gene>
<keyword evidence="1" id="KW-0540">Nuclease</keyword>
<dbReference type="RefSeq" id="WP_005987396.1">
    <property type="nucleotide sequence ID" value="NZ_AOSV01000025.1"/>
</dbReference>
<evidence type="ECO:0000313" key="1">
    <source>
        <dbReference type="EMBL" id="EMG36935.1"/>
    </source>
</evidence>
<comment type="caution">
    <text evidence="1">The sequence shown here is derived from an EMBL/GenBank/DDBJ whole genome shotgun (WGS) entry which is preliminary data.</text>
</comment>
<dbReference type="GO" id="GO:0004527">
    <property type="term" value="F:exonuclease activity"/>
    <property type="evidence" value="ECO:0007669"/>
    <property type="project" value="UniProtKB-KW"/>
</dbReference>
<dbReference type="InterPro" id="IPR007476">
    <property type="entry name" value="RdgC"/>
</dbReference>
<keyword evidence="1" id="KW-0378">Hydrolase</keyword>
<protein>
    <submittedName>
        <fullName evidence="1">Putative exonuclease, RdgC</fullName>
    </submittedName>
</protein>
<name>M5PS98_DESAF</name>